<name>A0ABQ2DJV0_9MICC</name>
<dbReference type="EMBL" id="BMKX01000004">
    <property type="protein sequence ID" value="GGJ60620.1"/>
    <property type="molecule type" value="Genomic_DNA"/>
</dbReference>
<organism evidence="4 5">
    <name type="scientific">Glutamicibacter ardleyensis</name>
    <dbReference type="NCBI Taxonomy" id="225894"/>
    <lineage>
        <taxon>Bacteria</taxon>
        <taxon>Bacillati</taxon>
        <taxon>Actinomycetota</taxon>
        <taxon>Actinomycetes</taxon>
        <taxon>Micrococcales</taxon>
        <taxon>Micrococcaceae</taxon>
        <taxon>Glutamicibacter</taxon>
    </lineage>
</organism>
<accession>A0ABQ2DJV0</accession>
<dbReference type="InterPro" id="IPR051400">
    <property type="entry name" value="HAD-like_hydrolase"/>
</dbReference>
<evidence type="ECO:0000256" key="2">
    <source>
        <dbReference type="ARBA" id="ARBA00022801"/>
    </source>
</evidence>
<dbReference type="PANTHER" id="PTHR46470">
    <property type="entry name" value="N-ACYLNEURAMINATE-9-PHOSPHATASE"/>
    <property type="match status" value="1"/>
</dbReference>
<dbReference type="Proteomes" id="UP000606115">
    <property type="component" value="Unassembled WGS sequence"/>
</dbReference>
<dbReference type="PRINTS" id="PR00413">
    <property type="entry name" value="HADHALOGNASE"/>
</dbReference>
<dbReference type="Gene3D" id="1.20.120.1600">
    <property type="match status" value="1"/>
</dbReference>
<dbReference type="InterPro" id="IPR006439">
    <property type="entry name" value="HAD-SF_hydro_IA"/>
</dbReference>
<evidence type="ECO:0000256" key="3">
    <source>
        <dbReference type="ARBA" id="ARBA00022842"/>
    </source>
</evidence>
<reference evidence="5" key="1">
    <citation type="journal article" date="2019" name="Int. J. Syst. Evol. Microbiol.">
        <title>The Global Catalogue of Microorganisms (GCM) 10K type strain sequencing project: providing services to taxonomists for standard genome sequencing and annotation.</title>
        <authorList>
            <consortium name="The Broad Institute Genomics Platform"/>
            <consortium name="The Broad Institute Genome Sequencing Center for Infectious Disease"/>
            <person name="Wu L."/>
            <person name="Ma J."/>
        </authorList>
    </citation>
    <scope>NUCLEOTIDE SEQUENCE [LARGE SCALE GENOMIC DNA]</scope>
    <source>
        <strain evidence="5">CGMCC 1.3685</strain>
    </source>
</reference>
<dbReference type="GeneID" id="303304288"/>
<comment type="cofactor">
    <cofactor evidence="1">
        <name>Mg(2+)</name>
        <dbReference type="ChEBI" id="CHEBI:18420"/>
    </cofactor>
</comment>
<sequence>MRELDNTFDSATPLGGGIEGVLFDIDDTLVDLRTAAIDAFLAMVDDLLEGVTSERLRFIAEDFADDGAGAYERYMAGEVSFLGQRQLRLNRAFDLVGHKPLSAQSYLRWAEKYESLVKDSWKPFGDVLPHLAALSSWGIPYGAVSNNVEAYQRMKLERSGLTGFAVVIGSDTAGAPKPDPAPFLAGCSQLKSTPGRTLYVGDNPINDVQGAENAGLVAIFVDRESKHAVQSAFTVSNLEQLTVFISQSIDSRE</sequence>
<dbReference type="InterPro" id="IPR036412">
    <property type="entry name" value="HAD-like_sf"/>
</dbReference>
<keyword evidence="2" id="KW-0378">Hydrolase</keyword>
<dbReference type="SFLD" id="SFLDG01129">
    <property type="entry name" value="C1.5:_HAD__Beta-PGM__Phosphata"/>
    <property type="match status" value="1"/>
</dbReference>
<dbReference type="RefSeq" id="WP_188685342.1">
    <property type="nucleotide sequence ID" value="NZ_BMKX01000004.1"/>
</dbReference>
<evidence type="ECO:0000313" key="4">
    <source>
        <dbReference type="EMBL" id="GGJ60620.1"/>
    </source>
</evidence>
<keyword evidence="3" id="KW-0460">Magnesium</keyword>
<dbReference type="SUPFAM" id="SSF56784">
    <property type="entry name" value="HAD-like"/>
    <property type="match status" value="1"/>
</dbReference>
<proteinExistence type="predicted"/>
<evidence type="ECO:0000256" key="1">
    <source>
        <dbReference type="ARBA" id="ARBA00001946"/>
    </source>
</evidence>
<protein>
    <submittedName>
        <fullName evidence="4">Haloacid dehalogenase</fullName>
    </submittedName>
</protein>
<keyword evidence="5" id="KW-1185">Reference proteome</keyword>
<dbReference type="PANTHER" id="PTHR46470:SF4">
    <property type="entry name" value="5-AMINO-6-(5-PHOSPHO-D-RIBITYLAMINO)URACIL PHOSPHATASE YIGB"/>
    <property type="match status" value="1"/>
</dbReference>
<gene>
    <name evidence="4" type="ORF">GCM10007173_19300</name>
</gene>
<dbReference type="Pfam" id="PF00702">
    <property type="entry name" value="Hydrolase"/>
    <property type="match status" value="1"/>
</dbReference>
<dbReference type="InterPro" id="IPR023214">
    <property type="entry name" value="HAD_sf"/>
</dbReference>
<dbReference type="Gene3D" id="3.40.50.1000">
    <property type="entry name" value="HAD superfamily/HAD-like"/>
    <property type="match status" value="1"/>
</dbReference>
<comment type="caution">
    <text evidence="4">The sequence shown here is derived from an EMBL/GenBank/DDBJ whole genome shotgun (WGS) entry which is preliminary data.</text>
</comment>
<dbReference type="SFLD" id="SFLDS00003">
    <property type="entry name" value="Haloacid_Dehalogenase"/>
    <property type="match status" value="1"/>
</dbReference>
<dbReference type="NCBIfam" id="TIGR01549">
    <property type="entry name" value="HAD-SF-IA-v1"/>
    <property type="match status" value="1"/>
</dbReference>
<evidence type="ECO:0000313" key="5">
    <source>
        <dbReference type="Proteomes" id="UP000606115"/>
    </source>
</evidence>